<organism evidence="2 3">
    <name type="scientific">Neocucurbitaria cava</name>
    <dbReference type="NCBI Taxonomy" id="798079"/>
    <lineage>
        <taxon>Eukaryota</taxon>
        <taxon>Fungi</taxon>
        <taxon>Dikarya</taxon>
        <taxon>Ascomycota</taxon>
        <taxon>Pezizomycotina</taxon>
        <taxon>Dothideomycetes</taxon>
        <taxon>Pleosporomycetidae</taxon>
        <taxon>Pleosporales</taxon>
        <taxon>Pleosporineae</taxon>
        <taxon>Cucurbitariaceae</taxon>
        <taxon>Neocucurbitaria</taxon>
    </lineage>
</organism>
<dbReference type="AlphaFoldDB" id="A0A9W8Y7F2"/>
<dbReference type="Proteomes" id="UP001140560">
    <property type="component" value="Unassembled WGS sequence"/>
</dbReference>
<feature type="region of interest" description="Disordered" evidence="1">
    <location>
        <begin position="570"/>
        <end position="652"/>
    </location>
</feature>
<feature type="region of interest" description="Disordered" evidence="1">
    <location>
        <begin position="675"/>
        <end position="710"/>
    </location>
</feature>
<dbReference type="OrthoDB" id="3801492at2759"/>
<proteinExistence type="predicted"/>
<name>A0A9W8Y7F2_9PLEO</name>
<sequence>MSASFAPSRQPRGRDWESWIQDDSDRLREDTIEPWRRGVITPSAVRRAETESRRGSRLYRIVPSLSLSKVQTIATSPRELANSHQSGSSTPRGSPSLTTSPLRKTTSNRPPATNREDRPKSMSDYEYAMYQFLKQNPQFDPILRQPPPTSQNAAPGPSSSLQPPAQDDEIPYAGSPTNAEDDEPVADGIPTHLKEKDAFRTQAGFMLLRTILLRCEVQLSIVRELERKPWAQEASKPPYYYYSKIRHFAYRAREIAEFLQSRDLQARCEYWAGWGCGGTRDWYAASEHFAMAIKLDVENDTNPNGRKNVRGLRANEKEDVGFLLESVRKRHERLLRNTEDLRRAAEYEAKITGKKVEDCIDWDGLDSPTWLPERDRVVRIARAEARSERAGRSGDEQRKEVEEDIRTLTRRTFSKEERYYVLCGDAQTRKHQQKLRQTLQRNNSTNPSKPSKPRPSNARRPRASRNQTDATASTSRSSNAHFNSISTTTSSQPTPPAPPPLNLREELSGWQSRTPTPTPLRGTFPLSTSASAAASPFSHLPPTQGLKKRRNLAAALAPIRMEGIRNDGRGLGEAVHGGNDNDDELVSNPSPVPIDKVEKGKGKQKGKGKSRAGERDERESDEDHDGDDSDGGRVRESLLTIPSPHPHYDSQIRGCRSAPLFETIRGDANTPLPPLGFTSSGARSPCTPVANLGRGRSKAARGGLGKRPVPEGWKNRAFTVGAGIPQANLGDLGDRVVGLGLGLNVGGRGVEI</sequence>
<comment type="caution">
    <text evidence="2">The sequence shown here is derived from an EMBL/GenBank/DDBJ whole genome shotgun (WGS) entry which is preliminary data.</text>
</comment>
<feature type="region of interest" description="Disordered" evidence="1">
    <location>
        <begin position="424"/>
        <end position="548"/>
    </location>
</feature>
<feature type="compositionally biased region" description="Low complexity" evidence="1">
    <location>
        <begin position="441"/>
        <end position="456"/>
    </location>
</feature>
<feature type="compositionally biased region" description="Basic and acidic residues" evidence="1">
    <location>
        <begin position="12"/>
        <end position="23"/>
    </location>
</feature>
<evidence type="ECO:0000313" key="3">
    <source>
        <dbReference type="Proteomes" id="UP001140560"/>
    </source>
</evidence>
<protein>
    <submittedName>
        <fullName evidence="2">Uncharacterized protein</fullName>
    </submittedName>
</protein>
<reference evidence="2" key="1">
    <citation type="submission" date="2022-10" db="EMBL/GenBank/DDBJ databases">
        <title>Tapping the CABI collections for fungal endophytes: first genome assemblies for Collariella, Neodidymelliopsis, Ascochyta clinopodiicola, Didymella pomorum, Didymosphaeria variabile, Neocosmospora piperis and Neocucurbitaria cava.</title>
        <authorList>
            <person name="Hill R."/>
        </authorList>
    </citation>
    <scope>NUCLEOTIDE SEQUENCE</scope>
    <source>
        <strain evidence="2">IMI 356814</strain>
    </source>
</reference>
<feature type="compositionally biased region" description="Acidic residues" evidence="1">
    <location>
        <begin position="619"/>
        <end position="629"/>
    </location>
</feature>
<feature type="compositionally biased region" description="Low complexity" evidence="1">
    <location>
        <begin position="523"/>
        <end position="542"/>
    </location>
</feature>
<keyword evidence="3" id="KW-1185">Reference proteome</keyword>
<evidence type="ECO:0000256" key="1">
    <source>
        <dbReference type="SAM" id="MobiDB-lite"/>
    </source>
</evidence>
<gene>
    <name evidence="2" type="ORF">N0V83_006389</name>
</gene>
<feature type="compositionally biased region" description="Polar residues" evidence="1">
    <location>
        <begin position="467"/>
        <end position="483"/>
    </location>
</feature>
<feature type="compositionally biased region" description="Polar residues" evidence="1">
    <location>
        <begin position="82"/>
        <end position="111"/>
    </location>
</feature>
<accession>A0A9W8Y7F2</accession>
<feature type="region of interest" description="Disordered" evidence="1">
    <location>
        <begin position="73"/>
        <end position="121"/>
    </location>
</feature>
<dbReference type="EMBL" id="JAPEUY010000011">
    <property type="protein sequence ID" value="KAJ4368034.1"/>
    <property type="molecule type" value="Genomic_DNA"/>
</dbReference>
<feature type="region of interest" description="Disordered" evidence="1">
    <location>
        <begin position="139"/>
        <end position="189"/>
    </location>
</feature>
<evidence type="ECO:0000313" key="2">
    <source>
        <dbReference type="EMBL" id="KAJ4368034.1"/>
    </source>
</evidence>
<feature type="compositionally biased region" description="Polar residues" evidence="1">
    <location>
        <begin position="150"/>
        <end position="163"/>
    </location>
</feature>
<feature type="region of interest" description="Disordered" evidence="1">
    <location>
        <begin position="1"/>
        <end position="23"/>
    </location>
</feature>